<dbReference type="Pfam" id="PF07486">
    <property type="entry name" value="Hydrolase_2"/>
    <property type="match status" value="1"/>
</dbReference>
<gene>
    <name evidence="3" type="ORF">ACFFF8_12765</name>
</gene>
<dbReference type="InterPro" id="IPR042047">
    <property type="entry name" value="SleB_dom1"/>
</dbReference>
<name>A0ABV6S8X9_9SPHN</name>
<reference evidence="3 4" key="1">
    <citation type="submission" date="2024-09" db="EMBL/GenBank/DDBJ databases">
        <authorList>
            <person name="Sun Q."/>
            <person name="Mori K."/>
        </authorList>
    </citation>
    <scope>NUCLEOTIDE SEQUENCE [LARGE SCALE GENOMIC DNA]</scope>
    <source>
        <strain evidence="3 4">CICC 11035S</strain>
    </source>
</reference>
<evidence type="ECO:0000313" key="3">
    <source>
        <dbReference type="EMBL" id="MFC0685471.1"/>
    </source>
</evidence>
<dbReference type="InterPro" id="IPR011105">
    <property type="entry name" value="Cell_wall_hydrolase_SleB"/>
</dbReference>
<evidence type="ECO:0000313" key="4">
    <source>
        <dbReference type="Proteomes" id="UP001589858"/>
    </source>
</evidence>
<comment type="caution">
    <text evidence="3">The sequence shown here is derived from an EMBL/GenBank/DDBJ whole genome shotgun (WGS) entry which is preliminary data.</text>
</comment>
<feature type="region of interest" description="Disordered" evidence="1">
    <location>
        <begin position="274"/>
        <end position="293"/>
    </location>
</feature>
<evidence type="ECO:0000256" key="1">
    <source>
        <dbReference type="SAM" id="MobiDB-lite"/>
    </source>
</evidence>
<feature type="region of interest" description="Disordered" evidence="1">
    <location>
        <begin position="46"/>
        <end position="82"/>
    </location>
</feature>
<dbReference type="RefSeq" id="WP_267222468.1">
    <property type="nucleotide sequence ID" value="NZ_JAPCWC010000015.1"/>
</dbReference>
<protein>
    <submittedName>
        <fullName evidence="3">Cell wall hydrolase</fullName>
    </submittedName>
</protein>
<dbReference type="GO" id="GO:0016787">
    <property type="term" value="F:hydrolase activity"/>
    <property type="evidence" value="ECO:0007669"/>
    <property type="project" value="UniProtKB-KW"/>
</dbReference>
<dbReference type="Gene3D" id="1.10.10.2520">
    <property type="entry name" value="Cell wall hydrolase SleB, domain 1"/>
    <property type="match status" value="1"/>
</dbReference>
<evidence type="ECO:0000259" key="2">
    <source>
        <dbReference type="Pfam" id="PF07486"/>
    </source>
</evidence>
<sequence length="418" mass="44373">MQRPAETPHPRASRIIRSAQATVIAALASALLAGSSVTYAPLHAAVPRRNTPGPARTGSDNAPPITVLPGAPAGDGDPSTAIDSDAARRLNAAAAFVPLGPDHPTSVRFSERSGDFARALDCLASAVLYEAGDDPVGQAAVAQVVINRVHHPAFPHTVCAVVYQGSERATGCQFTFTCDGALQRLPSPAAWQRARKLAESFLEGRAEPVVGLATHYHTDWVHPYWSDSLDKVARVGTHLFFRWRGNWGRQPAFTAIRAGAEPIEPELAALSQAHRDAPPGNGNALAPTGTAETSGRPVAAEMIAAGPGDHFIQIDAGGNGGNLAIGVLDLCRGQPRCKVVGWDRRAEAYGSPAMPLVRTVSFLYVRDARTGVEVVLWDCTRYNRPLDSQCLSAGNRHWITFTGSLGRKRMDSAVEAPS</sequence>
<accession>A0ABV6S8X9</accession>
<dbReference type="Proteomes" id="UP001589858">
    <property type="component" value="Unassembled WGS sequence"/>
</dbReference>
<proteinExistence type="predicted"/>
<keyword evidence="3" id="KW-0378">Hydrolase</keyword>
<dbReference type="EMBL" id="JBHLTM010000050">
    <property type="protein sequence ID" value="MFC0685471.1"/>
    <property type="molecule type" value="Genomic_DNA"/>
</dbReference>
<feature type="domain" description="Cell wall hydrolase SleB" evidence="2">
    <location>
        <begin position="134"/>
        <end position="241"/>
    </location>
</feature>
<organism evidence="3 4">
    <name type="scientific">Novosphingobium clariflavum</name>
    <dbReference type="NCBI Taxonomy" id="2029884"/>
    <lineage>
        <taxon>Bacteria</taxon>
        <taxon>Pseudomonadati</taxon>
        <taxon>Pseudomonadota</taxon>
        <taxon>Alphaproteobacteria</taxon>
        <taxon>Sphingomonadales</taxon>
        <taxon>Sphingomonadaceae</taxon>
        <taxon>Novosphingobium</taxon>
    </lineage>
</organism>
<keyword evidence="4" id="KW-1185">Reference proteome</keyword>